<organism evidence="2 3">
    <name type="scientific">Psychrilyobacter piezotolerans</name>
    <dbReference type="NCBI Taxonomy" id="2293438"/>
    <lineage>
        <taxon>Bacteria</taxon>
        <taxon>Fusobacteriati</taxon>
        <taxon>Fusobacteriota</taxon>
        <taxon>Fusobacteriia</taxon>
        <taxon>Fusobacteriales</taxon>
        <taxon>Fusobacteriaceae</taxon>
        <taxon>Psychrilyobacter</taxon>
    </lineage>
</organism>
<feature type="transmembrane region" description="Helical" evidence="1">
    <location>
        <begin position="58"/>
        <end position="79"/>
    </location>
</feature>
<evidence type="ECO:0000313" key="3">
    <source>
        <dbReference type="Proteomes" id="UP000263486"/>
    </source>
</evidence>
<keyword evidence="1" id="KW-0812">Transmembrane</keyword>
<dbReference type="RefSeq" id="WP_114641417.1">
    <property type="nucleotide sequence ID" value="NZ_JAACIO010000004.1"/>
</dbReference>
<evidence type="ECO:0000256" key="1">
    <source>
        <dbReference type="SAM" id="Phobius"/>
    </source>
</evidence>
<protein>
    <submittedName>
        <fullName evidence="2">Uncharacterized protein</fullName>
    </submittedName>
</protein>
<keyword evidence="1" id="KW-0472">Membrane</keyword>
<comment type="caution">
    <text evidence="2">The sequence shown here is derived from an EMBL/GenBank/DDBJ whole genome shotgun (WGS) entry which is preliminary data.</text>
</comment>
<sequence>MKIGADKIVHLLAGALISVVTLLLTGSGITAIIAATGAGIWKEWWDSKGHGKVEFADFLATAAGGVLAVGSVKLFGYIMDVLN</sequence>
<accession>A0ABX9KJH4</accession>
<name>A0ABX9KJH4_9FUSO</name>
<gene>
    <name evidence="2" type="ORF">DYH56_03215</name>
</gene>
<dbReference type="Proteomes" id="UP000263486">
    <property type="component" value="Unassembled WGS sequence"/>
</dbReference>
<proteinExistence type="predicted"/>
<reference evidence="2 3" key="1">
    <citation type="submission" date="2018-08" db="EMBL/GenBank/DDBJ databases">
        <title>Draft genome sequence of Psychrilyobacter sp. strain SD5 isolated from Black Sea water.</title>
        <authorList>
            <person name="Yadav S."/>
            <person name="Villanueva L."/>
            <person name="Damste J.S.S."/>
        </authorList>
    </citation>
    <scope>NUCLEOTIDE SEQUENCE [LARGE SCALE GENOMIC DNA]</scope>
    <source>
        <strain evidence="2 3">SD5</strain>
    </source>
</reference>
<keyword evidence="3" id="KW-1185">Reference proteome</keyword>
<feature type="transmembrane region" description="Helical" evidence="1">
    <location>
        <begin position="12"/>
        <end position="38"/>
    </location>
</feature>
<dbReference type="EMBL" id="QUAJ01000004">
    <property type="protein sequence ID" value="REI42376.1"/>
    <property type="molecule type" value="Genomic_DNA"/>
</dbReference>
<evidence type="ECO:0000313" key="2">
    <source>
        <dbReference type="EMBL" id="REI42376.1"/>
    </source>
</evidence>
<keyword evidence="1" id="KW-1133">Transmembrane helix</keyword>